<accession>A0AA39MJZ0</accession>
<dbReference type="EMBL" id="JAUEPT010000051">
    <property type="protein sequence ID" value="KAK0437072.1"/>
    <property type="molecule type" value="Genomic_DNA"/>
</dbReference>
<sequence>MHFVLQVLRTCVRWGKELACGVTIQDTTENYVKLGEMPRPTSTERAQCACRSPTLVRDEAVTRGQPEPVRLLANRDCLHGTTSAGKNLKKGKMTERDGDCSKVGGAINPERYGAHLTAERRSSLDLNDGREAFRWVRSVHDRDLEGLYLKASRLGGKEFIIWPNKHDAENEAN</sequence>
<protein>
    <submittedName>
        <fullName evidence="1">Uncharacterized protein</fullName>
    </submittedName>
</protein>
<keyword evidence="2" id="KW-1185">Reference proteome</keyword>
<gene>
    <name evidence="1" type="ORF">EV421DRAFT_1739267</name>
</gene>
<comment type="caution">
    <text evidence="1">The sequence shown here is derived from an EMBL/GenBank/DDBJ whole genome shotgun (WGS) entry which is preliminary data.</text>
</comment>
<evidence type="ECO:0000313" key="1">
    <source>
        <dbReference type="EMBL" id="KAK0437072.1"/>
    </source>
</evidence>
<evidence type="ECO:0000313" key="2">
    <source>
        <dbReference type="Proteomes" id="UP001175226"/>
    </source>
</evidence>
<name>A0AA39MJZ0_9AGAR</name>
<organism evidence="1 2">
    <name type="scientific">Armillaria borealis</name>
    <dbReference type="NCBI Taxonomy" id="47425"/>
    <lineage>
        <taxon>Eukaryota</taxon>
        <taxon>Fungi</taxon>
        <taxon>Dikarya</taxon>
        <taxon>Basidiomycota</taxon>
        <taxon>Agaricomycotina</taxon>
        <taxon>Agaricomycetes</taxon>
        <taxon>Agaricomycetidae</taxon>
        <taxon>Agaricales</taxon>
        <taxon>Marasmiineae</taxon>
        <taxon>Physalacriaceae</taxon>
        <taxon>Armillaria</taxon>
    </lineage>
</organism>
<reference evidence="1" key="1">
    <citation type="submission" date="2023-06" db="EMBL/GenBank/DDBJ databases">
        <authorList>
            <consortium name="Lawrence Berkeley National Laboratory"/>
            <person name="Ahrendt S."/>
            <person name="Sahu N."/>
            <person name="Indic B."/>
            <person name="Wong-Bajracharya J."/>
            <person name="Merenyi Z."/>
            <person name="Ke H.-M."/>
            <person name="Monk M."/>
            <person name="Kocsube S."/>
            <person name="Drula E."/>
            <person name="Lipzen A."/>
            <person name="Balint B."/>
            <person name="Henrissat B."/>
            <person name="Andreopoulos B."/>
            <person name="Martin F.M."/>
            <person name="Harder C.B."/>
            <person name="Rigling D."/>
            <person name="Ford K.L."/>
            <person name="Foster G.D."/>
            <person name="Pangilinan J."/>
            <person name="Papanicolaou A."/>
            <person name="Barry K."/>
            <person name="LaButti K."/>
            <person name="Viragh M."/>
            <person name="Koriabine M."/>
            <person name="Yan M."/>
            <person name="Riley R."/>
            <person name="Champramary S."/>
            <person name="Plett K.L."/>
            <person name="Tsai I.J."/>
            <person name="Slot J."/>
            <person name="Sipos G."/>
            <person name="Plett J."/>
            <person name="Nagy L.G."/>
            <person name="Grigoriev I.V."/>
        </authorList>
    </citation>
    <scope>NUCLEOTIDE SEQUENCE</scope>
    <source>
        <strain evidence="1">FPL87.14</strain>
    </source>
</reference>
<proteinExistence type="predicted"/>
<dbReference type="Proteomes" id="UP001175226">
    <property type="component" value="Unassembled WGS sequence"/>
</dbReference>
<dbReference type="AlphaFoldDB" id="A0AA39MJZ0"/>